<dbReference type="Gene3D" id="3.90.550.10">
    <property type="entry name" value="Spore Coat Polysaccharide Biosynthesis Protein SpsA, Chain A"/>
    <property type="match status" value="1"/>
</dbReference>
<dbReference type="Proteomes" id="UP001281305">
    <property type="component" value="Chromosome"/>
</dbReference>
<dbReference type="InterPro" id="IPR025877">
    <property type="entry name" value="MobA-like_NTP_Trfase"/>
</dbReference>
<dbReference type="GO" id="GO:0016740">
    <property type="term" value="F:transferase activity"/>
    <property type="evidence" value="ECO:0007669"/>
    <property type="project" value="UniProtKB-KW"/>
</dbReference>
<dbReference type="RefSeq" id="WP_317057370.1">
    <property type="nucleotide sequence ID" value="NZ_CP146606.1"/>
</dbReference>
<keyword evidence="3" id="KW-0808">Transferase</keyword>
<organism evidence="3 4">
    <name type="scientific">Roseovarius rhodophyticola</name>
    <dbReference type="NCBI Taxonomy" id="3080827"/>
    <lineage>
        <taxon>Bacteria</taxon>
        <taxon>Pseudomonadati</taxon>
        <taxon>Pseudomonadota</taxon>
        <taxon>Alphaproteobacteria</taxon>
        <taxon>Rhodobacterales</taxon>
        <taxon>Roseobacteraceae</taxon>
        <taxon>Roseovarius</taxon>
    </lineage>
</organism>
<dbReference type="InterPro" id="IPR029044">
    <property type="entry name" value="Nucleotide-diphossugar_trans"/>
</dbReference>
<evidence type="ECO:0000256" key="1">
    <source>
        <dbReference type="ARBA" id="ARBA00022842"/>
    </source>
</evidence>
<reference evidence="3 4" key="1">
    <citation type="submission" date="2024-02" db="EMBL/GenBank/DDBJ databases">
        <title>Roseovarius strain W115 nov., isolated from a marine algae.</title>
        <authorList>
            <person name="Lee M.W."/>
            <person name="Lee J.K."/>
            <person name="Kim J.M."/>
            <person name="Choi D.G."/>
            <person name="Baek J.H."/>
            <person name="Bayburt H."/>
            <person name="Jung J.J."/>
            <person name="Han D.M."/>
            <person name="Jeon C.O."/>
        </authorList>
    </citation>
    <scope>NUCLEOTIDE SEQUENCE [LARGE SCALE GENOMIC DNA]</scope>
    <source>
        <strain evidence="3 4">W115</strain>
    </source>
</reference>
<name>A0ABZ2TC47_9RHOB</name>
<gene>
    <name evidence="3" type="ORF">RZS32_012850</name>
</gene>
<evidence type="ECO:0000313" key="4">
    <source>
        <dbReference type="Proteomes" id="UP001281305"/>
    </source>
</evidence>
<accession>A0ABZ2TC47</accession>
<dbReference type="Pfam" id="PF12804">
    <property type="entry name" value="NTP_transf_3"/>
    <property type="match status" value="1"/>
</dbReference>
<keyword evidence="1" id="KW-0460">Magnesium</keyword>
<proteinExistence type="predicted"/>
<protein>
    <submittedName>
        <fullName evidence="3">NTP transferase domain-containing protein</fullName>
    </submittedName>
</protein>
<sequence length="183" mass="20118">MTHLEASGAGPAASLCAALAGPVGPPLLVTTADHPLLSAEIITHFVTAAQSSGADLCVGFARRGVIETKFPDTRRTYLPIGARDLSSCNLFYVANPTAKRVLDLWQTVESERKHPWRMARRLGLWFLLRLFLMRRSEAQVFSLLSKRLGAYVQPVILPFADAAVDVDTPDDLTLMRGIFEGRR</sequence>
<dbReference type="SUPFAM" id="SSF53448">
    <property type="entry name" value="Nucleotide-diphospho-sugar transferases"/>
    <property type="match status" value="1"/>
</dbReference>
<dbReference type="EMBL" id="CP146606">
    <property type="protein sequence ID" value="WYK17298.1"/>
    <property type="molecule type" value="Genomic_DNA"/>
</dbReference>
<keyword evidence="4" id="KW-1185">Reference proteome</keyword>
<evidence type="ECO:0000259" key="2">
    <source>
        <dbReference type="Pfam" id="PF12804"/>
    </source>
</evidence>
<feature type="domain" description="MobA-like NTP transferase" evidence="2">
    <location>
        <begin position="6"/>
        <end position="64"/>
    </location>
</feature>
<evidence type="ECO:0000313" key="3">
    <source>
        <dbReference type="EMBL" id="WYK17298.1"/>
    </source>
</evidence>